<reference evidence="1" key="1">
    <citation type="submission" date="2023-06" db="EMBL/GenBank/DDBJ databases">
        <authorList>
            <person name="Kurt Z."/>
        </authorList>
    </citation>
    <scope>NUCLEOTIDE SEQUENCE</scope>
</reference>
<dbReference type="Proteomes" id="UP001642409">
    <property type="component" value="Unassembled WGS sequence"/>
</dbReference>
<protein>
    <submittedName>
        <fullName evidence="2">Hypothetical_protein</fullName>
    </submittedName>
</protein>
<evidence type="ECO:0000313" key="2">
    <source>
        <dbReference type="EMBL" id="CAL6051751.1"/>
    </source>
</evidence>
<keyword evidence="3" id="KW-1185">Reference proteome</keyword>
<accession>A0AA86R230</accession>
<proteinExistence type="predicted"/>
<organism evidence="1">
    <name type="scientific">Hexamita inflata</name>
    <dbReference type="NCBI Taxonomy" id="28002"/>
    <lineage>
        <taxon>Eukaryota</taxon>
        <taxon>Metamonada</taxon>
        <taxon>Diplomonadida</taxon>
        <taxon>Hexamitidae</taxon>
        <taxon>Hexamitinae</taxon>
        <taxon>Hexamita</taxon>
    </lineage>
</organism>
<dbReference type="EMBL" id="CAXDID020000189">
    <property type="protein sequence ID" value="CAL6051751.1"/>
    <property type="molecule type" value="Genomic_DNA"/>
</dbReference>
<comment type="caution">
    <text evidence="1">The sequence shown here is derived from an EMBL/GenBank/DDBJ whole genome shotgun (WGS) entry which is preliminary data.</text>
</comment>
<name>A0AA86R230_9EUKA</name>
<sequence length="373" mass="44603">MQNMNFSYWFWSEIKKFQQRINIQRQEIYTIQFKYSLIAKYCYVLTQQKKRLANDALLGFISGQFDIFKSVDNACLEIEQNMQILAEFIEIQAKFYNPQALHTGRIYMLEQVFQKLLRLTDSEKEFELNLQKFMEIRANTKLYYIPESKNKRIQQEVEYVKMVFDECDDNIRFLVDCNIVTSIIIKSFTSVSKNVFWNDYVIYILPQGQMLLQNQKVLVQIGNYNQYARTEQTKYMMSNIFESLNVKAQLQPKIMIKYQSISIVNSRVVIWHADTLKIVFALTQQCSGFKKMKVETWQRQQIAFQVFYFTMTSSPKIKNYFNNKSTSFQHFSSNSNSNFNVFNSLNIYLKQTIEIKTFTEGRQDMMMWPKFKN</sequence>
<evidence type="ECO:0000313" key="3">
    <source>
        <dbReference type="Proteomes" id="UP001642409"/>
    </source>
</evidence>
<evidence type="ECO:0000313" key="1">
    <source>
        <dbReference type="EMBL" id="CAI9967838.1"/>
    </source>
</evidence>
<dbReference type="EMBL" id="CATOUU010001030">
    <property type="protein sequence ID" value="CAI9967838.1"/>
    <property type="molecule type" value="Genomic_DNA"/>
</dbReference>
<gene>
    <name evidence="2" type="ORF">HINF_LOCUS44521</name>
    <name evidence="1" type="ORF">HINF_LOCUS55483</name>
</gene>
<reference evidence="2 3" key="2">
    <citation type="submission" date="2024-07" db="EMBL/GenBank/DDBJ databases">
        <authorList>
            <person name="Akdeniz Z."/>
        </authorList>
    </citation>
    <scope>NUCLEOTIDE SEQUENCE [LARGE SCALE GENOMIC DNA]</scope>
</reference>
<dbReference type="AlphaFoldDB" id="A0AA86R230"/>